<dbReference type="GO" id="GO:0005737">
    <property type="term" value="C:cytoplasm"/>
    <property type="evidence" value="ECO:0007669"/>
    <property type="project" value="TreeGrafter"/>
</dbReference>
<proteinExistence type="predicted"/>
<evidence type="ECO:0000256" key="1">
    <source>
        <dbReference type="ARBA" id="ARBA00022723"/>
    </source>
</evidence>
<keyword evidence="3" id="KW-0862">Zinc</keyword>
<gene>
    <name evidence="6" type="ORF">NP493_21g06014</name>
</gene>
<evidence type="ECO:0000256" key="2">
    <source>
        <dbReference type="ARBA" id="ARBA00022771"/>
    </source>
</evidence>
<dbReference type="GO" id="GO:0005730">
    <property type="term" value="C:nucleolus"/>
    <property type="evidence" value="ECO:0007669"/>
    <property type="project" value="TreeGrafter"/>
</dbReference>
<dbReference type="Pfam" id="PF06839">
    <property type="entry name" value="Zn_ribbon_GRF"/>
    <property type="match status" value="1"/>
</dbReference>
<accession>A0AAD9PE15</accession>
<keyword evidence="1" id="KW-0479">Metal-binding</keyword>
<evidence type="ECO:0000313" key="7">
    <source>
        <dbReference type="Proteomes" id="UP001209878"/>
    </source>
</evidence>
<evidence type="ECO:0000256" key="4">
    <source>
        <dbReference type="PROSITE-ProRule" id="PRU01343"/>
    </source>
</evidence>
<sequence>MSSSRQGGGVDVILESCDFDHENVPHCPHGPTLLFERFSAGGSSSGRFYACSACRDRRDCNFFRWENAKATSGLGKEGKYRTGQSHQQLHCRLKVFRQMRLKDRKLCKDCGMLLLPDDWLAHEGHDLLERVTRRQLRRPSTLLPPIENKKTNAQYLFSDAAVKFTLGCIEDRGFHKVLCLGTPR</sequence>
<evidence type="ECO:0000256" key="3">
    <source>
        <dbReference type="ARBA" id="ARBA00022833"/>
    </source>
</evidence>
<dbReference type="GO" id="GO:0008270">
    <property type="term" value="F:zinc ion binding"/>
    <property type="evidence" value="ECO:0007669"/>
    <property type="project" value="UniProtKB-KW"/>
</dbReference>
<dbReference type="PANTHER" id="PTHR13493">
    <property type="entry name" value="ZINC FINGER CCHC DOMAIN-CONTAINING"/>
    <property type="match status" value="1"/>
</dbReference>
<comment type="caution">
    <text evidence="6">The sequence shown here is derived from an EMBL/GenBank/DDBJ whole genome shotgun (WGS) entry which is preliminary data.</text>
</comment>
<dbReference type="PROSITE" id="PS51999">
    <property type="entry name" value="ZF_GRF"/>
    <property type="match status" value="1"/>
</dbReference>
<keyword evidence="2 4" id="KW-0863">Zinc-finger</keyword>
<evidence type="ECO:0000259" key="5">
    <source>
        <dbReference type="PROSITE" id="PS51999"/>
    </source>
</evidence>
<organism evidence="6 7">
    <name type="scientific">Ridgeia piscesae</name>
    <name type="common">Tubeworm</name>
    <dbReference type="NCBI Taxonomy" id="27915"/>
    <lineage>
        <taxon>Eukaryota</taxon>
        <taxon>Metazoa</taxon>
        <taxon>Spiralia</taxon>
        <taxon>Lophotrochozoa</taxon>
        <taxon>Annelida</taxon>
        <taxon>Polychaeta</taxon>
        <taxon>Sedentaria</taxon>
        <taxon>Canalipalpata</taxon>
        <taxon>Sabellida</taxon>
        <taxon>Siboglinidae</taxon>
        <taxon>Ridgeia</taxon>
    </lineage>
</organism>
<evidence type="ECO:0000313" key="6">
    <source>
        <dbReference type="EMBL" id="KAK2192868.1"/>
    </source>
</evidence>
<dbReference type="InterPro" id="IPR039846">
    <property type="entry name" value="ZCCHC4"/>
</dbReference>
<dbReference type="InterPro" id="IPR010666">
    <property type="entry name" value="Znf_GRF"/>
</dbReference>
<reference evidence="6" key="1">
    <citation type="journal article" date="2023" name="Mol. Biol. Evol.">
        <title>Third-Generation Sequencing Reveals the Adaptive Role of the Epigenome in Three Deep-Sea Polychaetes.</title>
        <authorList>
            <person name="Perez M."/>
            <person name="Aroh O."/>
            <person name="Sun Y."/>
            <person name="Lan Y."/>
            <person name="Juniper S.K."/>
            <person name="Young C.R."/>
            <person name="Angers B."/>
            <person name="Qian P.Y."/>
        </authorList>
    </citation>
    <scope>NUCLEOTIDE SEQUENCE</scope>
    <source>
        <strain evidence="6">R07B-5</strain>
    </source>
</reference>
<dbReference type="PANTHER" id="PTHR13493:SF3">
    <property type="entry name" value="RRNA N6-ADENOSINE-METHYLTRANSFERASE ZCCHC4"/>
    <property type="match status" value="1"/>
</dbReference>
<name>A0AAD9PE15_RIDPI</name>
<dbReference type="EMBL" id="JAODUO010000021">
    <property type="protein sequence ID" value="KAK2192868.1"/>
    <property type="molecule type" value="Genomic_DNA"/>
</dbReference>
<protein>
    <recommendedName>
        <fullName evidence="5">GRF-type domain-containing protein</fullName>
    </recommendedName>
</protein>
<dbReference type="GO" id="GO:0008988">
    <property type="term" value="F:rRNA (adenine-N6-)-methyltransferase activity"/>
    <property type="evidence" value="ECO:0007669"/>
    <property type="project" value="InterPro"/>
</dbReference>
<keyword evidence="7" id="KW-1185">Reference proteome</keyword>
<dbReference type="Proteomes" id="UP001209878">
    <property type="component" value="Unassembled WGS sequence"/>
</dbReference>
<feature type="domain" description="GRF-type" evidence="5">
    <location>
        <begin position="27"/>
        <end position="69"/>
    </location>
</feature>
<dbReference type="AlphaFoldDB" id="A0AAD9PE15"/>